<evidence type="ECO:0008006" key="3">
    <source>
        <dbReference type="Google" id="ProtNLM"/>
    </source>
</evidence>
<comment type="caution">
    <text evidence="1">The sequence shown here is derived from an EMBL/GenBank/DDBJ whole genome shotgun (WGS) entry which is preliminary data.</text>
</comment>
<dbReference type="EMBL" id="JBBBNY010000003">
    <property type="protein sequence ID" value="MEI7036500.1"/>
    <property type="molecule type" value="Genomic_DNA"/>
</dbReference>
<dbReference type="Proteomes" id="UP001381174">
    <property type="component" value="Unassembled WGS sequence"/>
</dbReference>
<name>A0ABU8JB24_9GAMM</name>
<keyword evidence="2" id="KW-1185">Reference proteome</keyword>
<dbReference type="RefSeq" id="WP_336807115.1">
    <property type="nucleotide sequence ID" value="NZ_JBBBNY010000003.1"/>
</dbReference>
<proteinExistence type="predicted"/>
<sequence>MFLPIVLSAAASLAQPIEEPVRPAVPLFVPRGLPVLLDGRIDGAEWGDAAEIRLAHDVRLLLKHDGRFVYAAVVLPAPRVFGVNLYLARDGAAGAYLNLHASARLGERSGYGKAWPEWRWWNNSGWTANVARFNGFEGQRFLPDRAKEFQIAMARWPRDGFRISLDIETSEGTASPVANSLHADGRNWYVGRLSP</sequence>
<accession>A0ABU8JB24</accession>
<evidence type="ECO:0000313" key="2">
    <source>
        <dbReference type="Proteomes" id="UP001381174"/>
    </source>
</evidence>
<evidence type="ECO:0000313" key="1">
    <source>
        <dbReference type="EMBL" id="MEI7036500.1"/>
    </source>
</evidence>
<protein>
    <recommendedName>
        <fullName evidence="3">Carbohydrate-binding domain-containing protein</fullName>
    </recommendedName>
</protein>
<organism evidence="1 2">
    <name type="scientific">Fulvimonas yonginensis</name>
    <dbReference type="NCBI Taxonomy" id="1495200"/>
    <lineage>
        <taxon>Bacteria</taxon>
        <taxon>Pseudomonadati</taxon>
        <taxon>Pseudomonadota</taxon>
        <taxon>Gammaproteobacteria</taxon>
        <taxon>Lysobacterales</taxon>
        <taxon>Rhodanobacteraceae</taxon>
        <taxon>Fulvimonas</taxon>
    </lineage>
</organism>
<gene>
    <name evidence="1" type="ORF">WAT24_07005</name>
</gene>
<reference evidence="1 2" key="1">
    <citation type="journal article" date="2014" name="Int. J. Syst. Evol. Microbiol.">
        <title>Fulvimonas yonginensis sp. nov., isolated from greenhouse soil, and emended description of the genus Fulvimonas.</title>
        <authorList>
            <person name="Ahn J.H."/>
            <person name="Kim S.J."/>
            <person name="Weon H.Y."/>
            <person name="Hong S.B."/>
            <person name="Seok S.J."/>
            <person name="Kwon S.W."/>
        </authorList>
    </citation>
    <scope>NUCLEOTIDE SEQUENCE [LARGE SCALE GENOMIC DNA]</scope>
    <source>
        <strain evidence="1 2">KACC 16952</strain>
    </source>
</reference>